<name>A0A9D1GYC8_9ACTN</name>
<evidence type="ECO:0000313" key="3">
    <source>
        <dbReference type="EMBL" id="HIT75801.1"/>
    </source>
</evidence>
<protein>
    <submittedName>
        <fullName evidence="3">DUF805 domain-containing protein</fullName>
    </submittedName>
</protein>
<proteinExistence type="predicted"/>
<comment type="caution">
    <text evidence="3">The sequence shown here is derived from an EMBL/GenBank/DDBJ whole genome shotgun (WGS) entry which is preliminary data.</text>
</comment>
<dbReference type="AlphaFoldDB" id="A0A9D1GYC8"/>
<keyword evidence="2" id="KW-0472">Membrane</keyword>
<feature type="compositionally biased region" description="Gly residues" evidence="1">
    <location>
        <begin position="136"/>
        <end position="160"/>
    </location>
</feature>
<feature type="transmembrane region" description="Helical" evidence="2">
    <location>
        <begin position="98"/>
        <end position="116"/>
    </location>
</feature>
<dbReference type="PANTHER" id="PTHR34980">
    <property type="entry name" value="INNER MEMBRANE PROTEIN-RELATED-RELATED"/>
    <property type="match status" value="1"/>
</dbReference>
<keyword evidence="2" id="KW-1133">Transmembrane helix</keyword>
<dbReference type="InterPro" id="IPR008523">
    <property type="entry name" value="DUF805"/>
</dbReference>
<gene>
    <name evidence="3" type="ORF">IAA98_09465</name>
</gene>
<feature type="transmembrane region" description="Helical" evidence="2">
    <location>
        <begin position="26"/>
        <end position="47"/>
    </location>
</feature>
<dbReference type="PANTHER" id="PTHR34980:SF2">
    <property type="entry name" value="INNER MEMBRANE PROTEIN YHAH-RELATED"/>
    <property type="match status" value="1"/>
</dbReference>
<evidence type="ECO:0000313" key="4">
    <source>
        <dbReference type="Proteomes" id="UP000886842"/>
    </source>
</evidence>
<keyword evidence="2" id="KW-0812">Transmembrane</keyword>
<feature type="transmembrane region" description="Helical" evidence="2">
    <location>
        <begin position="67"/>
        <end position="86"/>
    </location>
</feature>
<dbReference type="GO" id="GO:0005886">
    <property type="term" value="C:plasma membrane"/>
    <property type="evidence" value="ECO:0007669"/>
    <property type="project" value="TreeGrafter"/>
</dbReference>
<sequence length="160" mass="16815">MQPIDAIKSCFRQYVGFSGRARRSEFWWWFLFSAIVGVIGSIIDNLLGFGASNVSSGDGSFSASSTAGPVSGILGLALLLPSIAVAVRRLHDTTKSGWFYLLYLIPCVGFILYIVFNVKDSDPDNQYGPSPKNPGAQGGYPGGAPGGYPGAPGAGGPTYQ</sequence>
<dbReference type="EMBL" id="DVLP01000282">
    <property type="protein sequence ID" value="HIT75801.1"/>
    <property type="molecule type" value="Genomic_DNA"/>
</dbReference>
<evidence type="ECO:0000256" key="1">
    <source>
        <dbReference type="SAM" id="MobiDB-lite"/>
    </source>
</evidence>
<evidence type="ECO:0000256" key="2">
    <source>
        <dbReference type="SAM" id="Phobius"/>
    </source>
</evidence>
<dbReference type="Proteomes" id="UP000886842">
    <property type="component" value="Unassembled WGS sequence"/>
</dbReference>
<reference evidence="3" key="1">
    <citation type="submission" date="2020-10" db="EMBL/GenBank/DDBJ databases">
        <authorList>
            <person name="Gilroy R."/>
        </authorList>
    </citation>
    <scope>NUCLEOTIDE SEQUENCE</scope>
    <source>
        <strain evidence="3">ChiGjej1B1-24693</strain>
    </source>
</reference>
<dbReference type="Pfam" id="PF05656">
    <property type="entry name" value="DUF805"/>
    <property type="match status" value="1"/>
</dbReference>
<accession>A0A9D1GYC8</accession>
<feature type="region of interest" description="Disordered" evidence="1">
    <location>
        <begin position="125"/>
        <end position="160"/>
    </location>
</feature>
<organism evidence="3 4">
    <name type="scientific">Candidatus Avipropionibacterium avicola</name>
    <dbReference type="NCBI Taxonomy" id="2840701"/>
    <lineage>
        <taxon>Bacteria</taxon>
        <taxon>Bacillati</taxon>
        <taxon>Actinomycetota</taxon>
        <taxon>Actinomycetes</taxon>
        <taxon>Propionibacteriales</taxon>
        <taxon>Propionibacteriaceae</taxon>
        <taxon>Propionibacteriaceae incertae sedis</taxon>
        <taxon>Candidatus Avipropionibacterium</taxon>
    </lineage>
</organism>
<reference evidence="3" key="2">
    <citation type="journal article" date="2021" name="PeerJ">
        <title>Extensive microbial diversity within the chicken gut microbiome revealed by metagenomics and culture.</title>
        <authorList>
            <person name="Gilroy R."/>
            <person name="Ravi A."/>
            <person name="Getino M."/>
            <person name="Pursley I."/>
            <person name="Horton D.L."/>
            <person name="Alikhan N.F."/>
            <person name="Baker D."/>
            <person name="Gharbi K."/>
            <person name="Hall N."/>
            <person name="Watson M."/>
            <person name="Adriaenssens E.M."/>
            <person name="Foster-Nyarko E."/>
            <person name="Jarju S."/>
            <person name="Secka A."/>
            <person name="Antonio M."/>
            <person name="Oren A."/>
            <person name="Chaudhuri R.R."/>
            <person name="La Ragione R."/>
            <person name="Hildebrand F."/>
            <person name="Pallen M.J."/>
        </authorList>
    </citation>
    <scope>NUCLEOTIDE SEQUENCE</scope>
    <source>
        <strain evidence="3">ChiGjej1B1-24693</strain>
    </source>
</reference>